<gene>
    <name evidence="1" type="ORF">FBZ96_1241</name>
</gene>
<reference evidence="1 2" key="1">
    <citation type="submission" date="2019-06" db="EMBL/GenBank/DDBJ databases">
        <title>Genomic Encyclopedia of Type Strains, Phase IV (KMG-V): Genome sequencing to study the core and pangenomes of soil and plant-associated prokaryotes.</title>
        <authorList>
            <person name="Whitman W."/>
        </authorList>
    </citation>
    <scope>NUCLEOTIDE SEQUENCE [LARGE SCALE GENOMIC DNA]</scope>
    <source>
        <strain evidence="1 2">BR 510</strain>
    </source>
</reference>
<dbReference type="EMBL" id="VITK01000024">
    <property type="protein sequence ID" value="TWA88905.1"/>
    <property type="molecule type" value="Genomic_DNA"/>
</dbReference>
<organism evidence="1 2">
    <name type="scientific">Bradyrhizobium stylosanthis</name>
    <dbReference type="NCBI Taxonomy" id="1803665"/>
    <lineage>
        <taxon>Bacteria</taxon>
        <taxon>Pseudomonadati</taxon>
        <taxon>Pseudomonadota</taxon>
        <taxon>Alphaproteobacteria</taxon>
        <taxon>Hyphomicrobiales</taxon>
        <taxon>Nitrobacteraceae</taxon>
        <taxon>Bradyrhizobium</taxon>
    </lineage>
</organism>
<evidence type="ECO:0000313" key="2">
    <source>
        <dbReference type="Proteomes" id="UP000319949"/>
    </source>
</evidence>
<proteinExistence type="predicted"/>
<dbReference type="STRING" id="1803665.GCA_001641335_08130"/>
<evidence type="ECO:0000313" key="1">
    <source>
        <dbReference type="EMBL" id="TWA88905.1"/>
    </source>
</evidence>
<keyword evidence="2" id="KW-1185">Reference proteome</keyword>
<comment type="caution">
    <text evidence="1">The sequence shown here is derived from an EMBL/GenBank/DDBJ whole genome shotgun (WGS) entry which is preliminary data.</text>
</comment>
<protein>
    <submittedName>
        <fullName evidence="1">Uncharacterized protein</fullName>
    </submittedName>
</protein>
<name>A0A560CVL8_9BRAD</name>
<dbReference type="Proteomes" id="UP000319949">
    <property type="component" value="Unassembled WGS sequence"/>
</dbReference>
<feature type="non-terminal residue" evidence="1">
    <location>
        <position position="1"/>
    </location>
</feature>
<accession>A0A560CVL8</accession>
<dbReference type="AlphaFoldDB" id="A0A560CVL8"/>
<sequence>RDRRRKPFQLARGAMYAELHVGRLGLKTIESCWFRQCQGQIIRPASYGRTRFLFSLCSNSVMNDRPASWRMPTPKQMEKLAASMGKGAERELSPGPRDDMPDEYWRALLDDAHDRTAVSRRSSPVQRLCEIPQHVLRVSCRRCERIVEIQKVDAVRLYGQQASWKEVGQRLLDNTCQNRTGRHEEDGCWPAFGPV</sequence>